<proteinExistence type="predicted"/>
<gene>
    <name evidence="1" type="ORF">BN890_39530</name>
</gene>
<evidence type="ECO:0000313" key="2">
    <source>
        <dbReference type="Proteomes" id="UP000019380"/>
    </source>
</evidence>
<organism evidence="1 2">
    <name type="scientific">Bacteroides xylanisolvens SD CC 1b</name>
    <dbReference type="NCBI Taxonomy" id="702447"/>
    <lineage>
        <taxon>Bacteria</taxon>
        <taxon>Pseudomonadati</taxon>
        <taxon>Bacteroidota</taxon>
        <taxon>Bacteroidia</taxon>
        <taxon>Bacteroidales</taxon>
        <taxon>Bacteroidaceae</taxon>
        <taxon>Bacteroides</taxon>
    </lineage>
</organism>
<comment type="caution">
    <text evidence="1">The sequence shown here is derived from an EMBL/GenBank/DDBJ whole genome shotgun (WGS) entry which is preliminary data.</text>
</comment>
<protein>
    <submittedName>
        <fullName evidence="1">Uncharacterized protein</fullName>
    </submittedName>
</protein>
<evidence type="ECO:0000313" key="1">
    <source>
        <dbReference type="EMBL" id="CDM06350.1"/>
    </source>
</evidence>
<reference evidence="1 2" key="1">
    <citation type="submission" date="2013-12" db="EMBL/GenBank/DDBJ databases">
        <title>Improved hybrid genome assemblies of Bacteroides xylanisolvens SD CC 1b and Bacteroides xylanisolvens SD CC 2a using Illumina and 454 Sequencing.</title>
        <authorList>
            <person name="Ramaraj T."/>
            <person name="Sundararajan A."/>
            <person name="Mudge J."/>
            <person name="Schilkey F.D."/>
            <person name="Delvecchio V."/>
            <person name="Donlon M."/>
            <person name="Ziemer C."/>
        </authorList>
    </citation>
    <scope>NUCLEOTIDE SEQUENCE [LARGE SCALE GENOMIC DNA]</scope>
</reference>
<dbReference type="EMBL" id="CBXG010000046">
    <property type="protein sequence ID" value="CDM06350.1"/>
    <property type="molecule type" value="Genomic_DNA"/>
</dbReference>
<accession>W6PQU7</accession>
<dbReference type="Proteomes" id="UP000019380">
    <property type="component" value="Unassembled WGS sequence"/>
</dbReference>
<name>W6PQU7_9BACE</name>
<dbReference type="AlphaFoldDB" id="W6PQU7"/>
<sequence>MYIGQKGSNSIHLHNFPSVSDIYNTKPDQKIPINPLYYMKNKRMESVHLYI</sequence>